<dbReference type="Pfam" id="PF07707">
    <property type="entry name" value="BACK"/>
    <property type="match status" value="1"/>
</dbReference>
<organism evidence="2 3">
    <name type="scientific">Diploptera punctata</name>
    <name type="common">Pacific beetle cockroach</name>
    <dbReference type="NCBI Taxonomy" id="6984"/>
    <lineage>
        <taxon>Eukaryota</taxon>
        <taxon>Metazoa</taxon>
        <taxon>Ecdysozoa</taxon>
        <taxon>Arthropoda</taxon>
        <taxon>Hexapoda</taxon>
        <taxon>Insecta</taxon>
        <taxon>Pterygota</taxon>
        <taxon>Neoptera</taxon>
        <taxon>Polyneoptera</taxon>
        <taxon>Dictyoptera</taxon>
        <taxon>Blattodea</taxon>
        <taxon>Blaberoidea</taxon>
        <taxon>Blaberidae</taxon>
        <taxon>Diplopterinae</taxon>
        <taxon>Diploptera</taxon>
    </lineage>
</organism>
<comment type="caution">
    <text evidence="2">The sequence shown here is derived from an EMBL/GenBank/DDBJ whole genome shotgun (WGS) entry which is preliminary data.</text>
</comment>
<dbReference type="AlphaFoldDB" id="A0AAD8EE77"/>
<dbReference type="SUPFAM" id="SSF54695">
    <property type="entry name" value="POZ domain"/>
    <property type="match status" value="1"/>
</dbReference>
<gene>
    <name evidence="2" type="ORF">L9F63_019855</name>
</gene>
<dbReference type="GO" id="GO:0000932">
    <property type="term" value="C:P-body"/>
    <property type="evidence" value="ECO:0007669"/>
    <property type="project" value="TreeGrafter"/>
</dbReference>
<dbReference type="Pfam" id="PF00651">
    <property type="entry name" value="BTB"/>
    <property type="match status" value="1"/>
</dbReference>
<dbReference type="Proteomes" id="UP001233999">
    <property type="component" value="Unassembled WGS sequence"/>
</dbReference>
<dbReference type="GO" id="GO:0005829">
    <property type="term" value="C:cytosol"/>
    <property type="evidence" value="ECO:0007669"/>
    <property type="project" value="TreeGrafter"/>
</dbReference>
<reference evidence="2" key="2">
    <citation type="submission" date="2023-05" db="EMBL/GenBank/DDBJ databases">
        <authorList>
            <person name="Fouks B."/>
        </authorList>
    </citation>
    <scope>NUCLEOTIDE SEQUENCE</scope>
    <source>
        <strain evidence="2">Stay&amp;Tobe</strain>
        <tissue evidence="2">Testes</tissue>
    </source>
</reference>
<dbReference type="InterPro" id="IPR011705">
    <property type="entry name" value="BACK"/>
</dbReference>
<evidence type="ECO:0000259" key="1">
    <source>
        <dbReference type="PROSITE" id="PS50097"/>
    </source>
</evidence>
<proteinExistence type="predicted"/>
<accession>A0AAD8EE77</accession>
<dbReference type="EMBL" id="JASPKZ010007151">
    <property type="protein sequence ID" value="KAJ9586497.1"/>
    <property type="molecule type" value="Genomic_DNA"/>
</dbReference>
<dbReference type="InterPro" id="IPR038648">
    <property type="entry name" value="PHR_sf"/>
</dbReference>
<dbReference type="InterPro" id="IPR011333">
    <property type="entry name" value="SKP1/BTB/POZ_sf"/>
</dbReference>
<evidence type="ECO:0000313" key="2">
    <source>
        <dbReference type="EMBL" id="KAJ9586497.1"/>
    </source>
</evidence>
<dbReference type="Gene3D" id="2.60.120.820">
    <property type="entry name" value="PHR domain"/>
    <property type="match status" value="1"/>
</dbReference>
<evidence type="ECO:0000313" key="3">
    <source>
        <dbReference type="Proteomes" id="UP001233999"/>
    </source>
</evidence>
<dbReference type="PROSITE" id="PS50097">
    <property type="entry name" value="BTB"/>
    <property type="match status" value="1"/>
</dbReference>
<protein>
    <recommendedName>
        <fullName evidence="1">BTB domain-containing protein</fullName>
    </recommendedName>
</protein>
<dbReference type="InterPro" id="IPR000210">
    <property type="entry name" value="BTB/POZ_dom"/>
</dbReference>
<dbReference type="Gene3D" id="3.30.710.10">
    <property type="entry name" value="Potassium Channel Kv1.1, Chain A"/>
    <property type="match status" value="1"/>
</dbReference>
<dbReference type="SMART" id="SM00225">
    <property type="entry name" value="BTB"/>
    <property type="match status" value="1"/>
</dbReference>
<dbReference type="SMART" id="SM00875">
    <property type="entry name" value="BACK"/>
    <property type="match status" value="1"/>
</dbReference>
<dbReference type="Gene3D" id="1.25.40.420">
    <property type="match status" value="1"/>
</dbReference>
<feature type="domain" description="BTB" evidence="1">
    <location>
        <begin position="35"/>
        <end position="104"/>
    </location>
</feature>
<dbReference type="PANTHER" id="PTHR45774">
    <property type="entry name" value="BTB/POZ DOMAIN-CONTAINING"/>
    <property type="match status" value="1"/>
</dbReference>
<dbReference type="PANTHER" id="PTHR45774:SF3">
    <property type="entry name" value="BTB (POZ) DOMAIN-CONTAINING 2B-RELATED"/>
    <property type="match status" value="1"/>
</dbReference>
<name>A0AAD8EE77_DIPPU</name>
<sequence>MAGAMTNDNSKMDWQLTKECVRDRIQTLLRTSQWSDCSFQVGERPNSQTFKAHKLILASCSPVFEAMCFGPLAEKQCINIDDVEPDIFKLVLEYIYTDTIKLTSVEEAGGVLYASKKYMLPHLSHLCHNYLLSNLRPSNVLSIFEFADGIQETELFKPCIEVICKYTEEVLQSPCEHISPTTLSTLLDQEALNMTEYDLFEAVMNWAEAECQHNGLQPTNANRRAVLIKAGALSKIRFLVLTLQEFSDGPETSGVLTAEEISAIRLALSDIENNGNVTKSKDDVICWNGSDKSSSANSECDSDVFDNSGLNNGQNSYDRPTKLSLPSGMNCVVHPRSRILIKQLYCARKFLKTAVTVSGRLRLLTKIQVDRSVMVSGVRVFTRLIPQSAFTYAPTFPRDYRENMEVCVLDHQGSFLCRTVYTEHVEYNTFATVMLSEPVRFAKDKEYSILFVLPCSGGRTHEYPLSFMSQMEKSHGIEFRFCDHADINGEGAFVRRLDMGFVDALVFSI</sequence>
<dbReference type="GO" id="GO:0022008">
    <property type="term" value="P:neurogenesis"/>
    <property type="evidence" value="ECO:0007669"/>
    <property type="project" value="TreeGrafter"/>
</dbReference>
<keyword evidence="3" id="KW-1185">Reference proteome</keyword>
<reference evidence="2" key="1">
    <citation type="journal article" date="2023" name="IScience">
        <title>Live-bearing cockroach genome reveals convergent evolutionary mechanisms linked to viviparity in insects and beyond.</title>
        <authorList>
            <person name="Fouks B."/>
            <person name="Harrison M.C."/>
            <person name="Mikhailova A.A."/>
            <person name="Marchal E."/>
            <person name="English S."/>
            <person name="Carruthers M."/>
            <person name="Jennings E.C."/>
            <person name="Chiamaka E.L."/>
            <person name="Frigard R.A."/>
            <person name="Pippel M."/>
            <person name="Attardo G.M."/>
            <person name="Benoit J.B."/>
            <person name="Bornberg-Bauer E."/>
            <person name="Tobe S.S."/>
        </authorList>
    </citation>
    <scope>NUCLEOTIDE SEQUENCE</scope>
    <source>
        <strain evidence="2">Stay&amp;Tobe</strain>
    </source>
</reference>